<dbReference type="SUPFAM" id="SSF51679">
    <property type="entry name" value="Bacterial luciferase-like"/>
    <property type="match status" value="1"/>
</dbReference>
<dbReference type="AlphaFoldDB" id="A0A317WE93"/>
<dbReference type="Gene3D" id="3.20.20.30">
    <property type="entry name" value="Luciferase-like domain"/>
    <property type="match status" value="2"/>
</dbReference>
<dbReference type="GO" id="GO:0016705">
    <property type="term" value="F:oxidoreductase activity, acting on paired donors, with incorporation or reduction of molecular oxygen"/>
    <property type="evidence" value="ECO:0007669"/>
    <property type="project" value="InterPro"/>
</dbReference>
<keyword evidence="3" id="KW-1185">Reference proteome</keyword>
<sequence>MGDTPQDQPIRKQILLNAFDMCTMGHLSPGQWKASTPPTSPGCGCLRLMQKCKPRAERRRQIRHEVQTLLLDRTRQTARARGKDCGNSPGPPTPETDSYIDPTQVRLINHVGKYFTLHMRHIVDPSPQRTPFLFQAGTSAAGSAFAATHDDVIFFFATFTSVVGRADAEAQAKLAEARRHASVVGGLVLFSGWTGIDILGISLDRELGEESVGWVDDDDDDE</sequence>
<comment type="caution">
    <text evidence="2">The sequence shown here is derived from an EMBL/GenBank/DDBJ whole genome shotgun (WGS) entry which is preliminary data.</text>
</comment>
<dbReference type="STRING" id="1448321.A0A317WE93"/>
<dbReference type="GeneID" id="37070250"/>
<reference evidence="2 3" key="1">
    <citation type="submission" date="2016-12" db="EMBL/GenBank/DDBJ databases">
        <title>The genomes of Aspergillus section Nigri reveals drivers in fungal speciation.</title>
        <authorList>
            <consortium name="DOE Joint Genome Institute"/>
            <person name="Vesth T.C."/>
            <person name="Nybo J."/>
            <person name="Theobald S."/>
            <person name="Brandl J."/>
            <person name="Frisvad J.C."/>
            <person name="Nielsen K.F."/>
            <person name="Lyhne E.K."/>
            <person name="Kogle M.E."/>
            <person name="Kuo A."/>
            <person name="Riley R."/>
            <person name="Clum A."/>
            <person name="Nolan M."/>
            <person name="Lipzen A."/>
            <person name="Salamov A."/>
            <person name="Henrissat B."/>
            <person name="Wiebenga A."/>
            <person name="De Vries R.P."/>
            <person name="Grigoriev I.V."/>
            <person name="Mortensen U.H."/>
            <person name="Andersen M.R."/>
            <person name="Baker S.E."/>
        </authorList>
    </citation>
    <scope>NUCLEOTIDE SEQUENCE [LARGE SCALE GENOMIC DNA]</scope>
    <source>
        <strain evidence="2 3">CBS 117.55</strain>
    </source>
</reference>
<feature type="region of interest" description="Disordered" evidence="1">
    <location>
        <begin position="76"/>
        <end position="100"/>
    </location>
</feature>
<dbReference type="OrthoDB" id="8922241at2759"/>
<organism evidence="2 3">
    <name type="scientific">Aspergillus heteromorphus CBS 117.55</name>
    <dbReference type="NCBI Taxonomy" id="1448321"/>
    <lineage>
        <taxon>Eukaryota</taxon>
        <taxon>Fungi</taxon>
        <taxon>Dikarya</taxon>
        <taxon>Ascomycota</taxon>
        <taxon>Pezizomycotina</taxon>
        <taxon>Eurotiomycetes</taxon>
        <taxon>Eurotiomycetidae</taxon>
        <taxon>Eurotiales</taxon>
        <taxon>Aspergillaceae</taxon>
        <taxon>Aspergillus</taxon>
        <taxon>Aspergillus subgen. Circumdati</taxon>
    </lineage>
</organism>
<accession>A0A317WE93</accession>
<evidence type="ECO:0000313" key="2">
    <source>
        <dbReference type="EMBL" id="PWY83552.1"/>
    </source>
</evidence>
<dbReference type="InterPro" id="IPR051260">
    <property type="entry name" value="Diverse_substr_monoxygenases"/>
</dbReference>
<dbReference type="InterPro" id="IPR036661">
    <property type="entry name" value="Luciferase-like_sf"/>
</dbReference>
<protein>
    <submittedName>
        <fullName evidence="2">Uncharacterized protein</fullName>
    </submittedName>
</protein>
<proteinExistence type="predicted"/>
<evidence type="ECO:0000313" key="3">
    <source>
        <dbReference type="Proteomes" id="UP000247233"/>
    </source>
</evidence>
<dbReference type="VEuPathDB" id="FungiDB:BO70DRAFT_428830"/>
<dbReference type="PANTHER" id="PTHR30011:SF30">
    <property type="entry name" value="XENOBIOTIC COMPOUND MONOOXYGENASE, DSZA FAMILY (AFU_ORTHOLOGUE AFUA_6G01920)"/>
    <property type="match status" value="1"/>
</dbReference>
<evidence type="ECO:0000256" key="1">
    <source>
        <dbReference type="SAM" id="MobiDB-lite"/>
    </source>
</evidence>
<gene>
    <name evidence="2" type="ORF">BO70DRAFT_428830</name>
</gene>
<dbReference type="EMBL" id="MSFL01000010">
    <property type="protein sequence ID" value="PWY83552.1"/>
    <property type="molecule type" value="Genomic_DNA"/>
</dbReference>
<dbReference type="RefSeq" id="XP_025399995.1">
    <property type="nucleotide sequence ID" value="XM_025548013.1"/>
</dbReference>
<dbReference type="PANTHER" id="PTHR30011">
    <property type="entry name" value="ALKANESULFONATE MONOOXYGENASE-RELATED"/>
    <property type="match status" value="1"/>
</dbReference>
<dbReference type="Proteomes" id="UP000247233">
    <property type="component" value="Unassembled WGS sequence"/>
</dbReference>
<name>A0A317WE93_9EURO</name>